<comment type="similarity">
    <text evidence="2">Belongs to the cytochrome P450 family.</text>
</comment>
<sequence length="619" mass="68919">MANVSAPLPIWEEYVEPILGRYVNDVVQRVSTIPPGVAVAAVLGVGLLLKLLHWYLLPKPIPGIPYIEASAGSIFGDIPAMVEHIKATDGTFVTYLRSVMDRLNSPVVQVFMFPFGKPLVLLGDFAEAQDMLIRREKEFERSATLGDLLVGILPSHHVHLPTNQQWKDQRLLVRDLMTPSFLHNVAGPVLYNTASDLIEPLLTWKRTVWRAKARIADGRPFDAHEDIYHFALDAMSGFTFGHGFDISTVKPTSDAIHGLDAAAQKALRSGAKERPVSFPHGKLPDVMWAFIELTELVAHLLGNPFPHLTWAYVLRKPASRKAYKIKERYIRGELKNAVKRVNESNGEKPTSAVDYIIFREKTLSEKSGRKPNYFSRVIVDEVFGIVYTGHETTSTMLSWAVKFLADNPSAQSTLREALHTQFADARAAGRAPTVEEITSKQVPWLEATIEESLRVSATAPTIDRMALVDTQILGYRIPKGTVVAQPCSGPSITAPAFEIDEALRSPSSLVARRQGVVPPNWNREGISLWKPERWLVKHADGQVEFNPKAGPQVAFGLGTRGCYGKRLTYVESRILLTLLVWNFELVQCAPEISRYTAKMTTANAPRDCFIQLRELTSTS</sequence>
<evidence type="ECO:0000256" key="6">
    <source>
        <dbReference type="PIRSR" id="PIRSR602401-1"/>
    </source>
</evidence>
<keyword evidence="5 6" id="KW-0408">Iron</keyword>
<dbReference type="InterPro" id="IPR002401">
    <property type="entry name" value="Cyt_P450_E_grp-I"/>
</dbReference>
<dbReference type="EMBL" id="JAWRVG010000062">
    <property type="protein sequence ID" value="KAK4062462.1"/>
    <property type="molecule type" value="Genomic_DNA"/>
</dbReference>
<dbReference type="InterPro" id="IPR001128">
    <property type="entry name" value="Cyt_P450"/>
</dbReference>
<evidence type="ECO:0000256" key="1">
    <source>
        <dbReference type="ARBA" id="ARBA00001971"/>
    </source>
</evidence>
<proteinExistence type="inferred from homology"/>
<dbReference type="PRINTS" id="PR00385">
    <property type="entry name" value="P450"/>
</dbReference>
<feature type="binding site" description="axial binding residue" evidence="6">
    <location>
        <position position="562"/>
    </location>
    <ligand>
        <name>heme</name>
        <dbReference type="ChEBI" id="CHEBI:30413"/>
    </ligand>
    <ligandPart>
        <name>Fe</name>
        <dbReference type="ChEBI" id="CHEBI:18248"/>
    </ligandPart>
</feature>
<evidence type="ECO:0000313" key="8">
    <source>
        <dbReference type="Proteomes" id="UP001273209"/>
    </source>
</evidence>
<dbReference type="GO" id="GO:0020037">
    <property type="term" value="F:heme binding"/>
    <property type="evidence" value="ECO:0007669"/>
    <property type="project" value="InterPro"/>
</dbReference>
<keyword evidence="4 6" id="KW-0479">Metal-binding</keyword>
<dbReference type="PANTHER" id="PTHR24305">
    <property type="entry name" value="CYTOCHROME P450"/>
    <property type="match status" value="1"/>
</dbReference>
<dbReference type="Gene3D" id="1.10.630.10">
    <property type="entry name" value="Cytochrome P450"/>
    <property type="match status" value="1"/>
</dbReference>
<comment type="caution">
    <text evidence="7">The sequence shown here is derived from an EMBL/GenBank/DDBJ whole genome shotgun (WGS) entry which is preliminary data.</text>
</comment>
<dbReference type="InterPro" id="IPR036396">
    <property type="entry name" value="Cyt_P450_sf"/>
</dbReference>
<name>A0AAE1LV89_9HYPO</name>
<dbReference type="GeneID" id="87924866"/>
<accession>A0AAE1LV89</accession>
<evidence type="ECO:0000256" key="2">
    <source>
        <dbReference type="ARBA" id="ARBA00010617"/>
    </source>
</evidence>
<dbReference type="Proteomes" id="UP001273209">
    <property type="component" value="Unassembled WGS sequence"/>
</dbReference>
<dbReference type="PRINTS" id="PR00463">
    <property type="entry name" value="EP450I"/>
</dbReference>
<dbReference type="InterPro" id="IPR050121">
    <property type="entry name" value="Cytochrome_P450_monoxygenase"/>
</dbReference>
<dbReference type="RefSeq" id="XP_062751056.1">
    <property type="nucleotide sequence ID" value="XM_062904962.1"/>
</dbReference>
<reference evidence="7" key="1">
    <citation type="submission" date="2023-11" db="EMBL/GenBank/DDBJ databases">
        <title>The genome sequences of three competitors of mushroom-forming fungi.</title>
        <authorList>
            <person name="Beijen E."/>
            <person name="Ohm R.A."/>
        </authorList>
    </citation>
    <scope>NUCLEOTIDE SEQUENCE</scope>
    <source>
        <strain evidence="7">CBS 100526</strain>
    </source>
</reference>
<comment type="cofactor">
    <cofactor evidence="1 6">
        <name>heme</name>
        <dbReference type="ChEBI" id="CHEBI:30413"/>
    </cofactor>
</comment>
<dbReference type="GO" id="GO:0005506">
    <property type="term" value="F:iron ion binding"/>
    <property type="evidence" value="ECO:0007669"/>
    <property type="project" value="InterPro"/>
</dbReference>
<dbReference type="PANTHER" id="PTHR24305:SF232">
    <property type="entry name" value="P450, PUTATIVE (EUROFUNG)-RELATED"/>
    <property type="match status" value="1"/>
</dbReference>
<dbReference type="GO" id="GO:0016705">
    <property type="term" value="F:oxidoreductase activity, acting on paired donors, with incorporation or reduction of molecular oxygen"/>
    <property type="evidence" value="ECO:0007669"/>
    <property type="project" value="InterPro"/>
</dbReference>
<evidence type="ECO:0008006" key="9">
    <source>
        <dbReference type="Google" id="ProtNLM"/>
    </source>
</evidence>
<keyword evidence="8" id="KW-1185">Reference proteome</keyword>
<dbReference type="AlphaFoldDB" id="A0AAE1LV89"/>
<evidence type="ECO:0000313" key="7">
    <source>
        <dbReference type="EMBL" id="KAK4062462.1"/>
    </source>
</evidence>
<gene>
    <name evidence="7" type="ORF">Triagg1_9948</name>
</gene>
<dbReference type="GO" id="GO:0004497">
    <property type="term" value="F:monooxygenase activity"/>
    <property type="evidence" value="ECO:0007669"/>
    <property type="project" value="InterPro"/>
</dbReference>
<protein>
    <recommendedName>
        <fullName evidence="9">Cytochrome P450</fullName>
    </recommendedName>
</protein>
<evidence type="ECO:0000256" key="3">
    <source>
        <dbReference type="ARBA" id="ARBA00022617"/>
    </source>
</evidence>
<evidence type="ECO:0000256" key="5">
    <source>
        <dbReference type="ARBA" id="ARBA00023004"/>
    </source>
</evidence>
<keyword evidence="3 6" id="KW-0349">Heme</keyword>
<evidence type="ECO:0000256" key="4">
    <source>
        <dbReference type="ARBA" id="ARBA00022723"/>
    </source>
</evidence>
<dbReference type="Pfam" id="PF00067">
    <property type="entry name" value="p450"/>
    <property type="match status" value="2"/>
</dbReference>
<dbReference type="SUPFAM" id="SSF48264">
    <property type="entry name" value="Cytochrome P450"/>
    <property type="match status" value="1"/>
</dbReference>
<organism evidence="7 8">
    <name type="scientific">Trichoderma aggressivum f. europaeum</name>
    <dbReference type="NCBI Taxonomy" id="173218"/>
    <lineage>
        <taxon>Eukaryota</taxon>
        <taxon>Fungi</taxon>
        <taxon>Dikarya</taxon>
        <taxon>Ascomycota</taxon>
        <taxon>Pezizomycotina</taxon>
        <taxon>Sordariomycetes</taxon>
        <taxon>Hypocreomycetidae</taxon>
        <taxon>Hypocreales</taxon>
        <taxon>Hypocreaceae</taxon>
        <taxon>Trichoderma</taxon>
    </lineage>
</organism>